<dbReference type="EMBL" id="JH159151">
    <property type="protein sequence ID" value="EGZ30647.1"/>
    <property type="molecule type" value="Genomic_DNA"/>
</dbReference>
<keyword evidence="2" id="KW-1185">Reference proteome</keyword>
<dbReference type="InParanoid" id="G4YNT9"/>
<organism evidence="1 2">
    <name type="scientific">Phytophthora sojae (strain P6497)</name>
    <name type="common">Soybean stem and root rot agent</name>
    <name type="synonym">Phytophthora megasperma f. sp. glycines</name>
    <dbReference type="NCBI Taxonomy" id="1094619"/>
    <lineage>
        <taxon>Eukaryota</taxon>
        <taxon>Sar</taxon>
        <taxon>Stramenopiles</taxon>
        <taxon>Oomycota</taxon>
        <taxon>Peronosporomycetes</taxon>
        <taxon>Peronosporales</taxon>
        <taxon>Peronosporaceae</taxon>
        <taxon>Phytophthora</taxon>
    </lineage>
</organism>
<reference evidence="1 2" key="1">
    <citation type="journal article" date="2006" name="Science">
        <title>Phytophthora genome sequences uncover evolutionary origins and mechanisms of pathogenesis.</title>
        <authorList>
            <person name="Tyler B.M."/>
            <person name="Tripathy S."/>
            <person name="Zhang X."/>
            <person name="Dehal P."/>
            <person name="Jiang R.H."/>
            <person name="Aerts A."/>
            <person name="Arredondo F.D."/>
            <person name="Baxter L."/>
            <person name="Bensasson D."/>
            <person name="Beynon J.L."/>
            <person name="Chapman J."/>
            <person name="Damasceno C.M."/>
            <person name="Dorrance A.E."/>
            <person name="Dou D."/>
            <person name="Dickerman A.W."/>
            <person name="Dubchak I.L."/>
            <person name="Garbelotto M."/>
            <person name="Gijzen M."/>
            <person name="Gordon S.G."/>
            <person name="Govers F."/>
            <person name="Grunwald N.J."/>
            <person name="Huang W."/>
            <person name="Ivors K.L."/>
            <person name="Jones R.W."/>
            <person name="Kamoun S."/>
            <person name="Krampis K."/>
            <person name="Lamour K.H."/>
            <person name="Lee M.K."/>
            <person name="McDonald W.H."/>
            <person name="Medina M."/>
            <person name="Meijer H.J."/>
            <person name="Nordberg E.K."/>
            <person name="Maclean D.J."/>
            <person name="Ospina-Giraldo M.D."/>
            <person name="Morris P.F."/>
            <person name="Phuntumart V."/>
            <person name="Putnam N.H."/>
            <person name="Rash S."/>
            <person name="Rose J.K."/>
            <person name="Sakihama Y."/>
            <person name="Salamov A.A."/>
            <person name="Savidor A."/>
            <person name="Scheuring C.F."/>
            <person name="Smith B.M."/>
            <person name="Sobral B.W."/>
            <person name="Terry A."/>
            <person name="Torto-Alalibo T.A."/>
            <person name="Win J."/>
            <person name="Xu Z."/>
            <person name="Zhang H."/>
            <person name="Grigoriev I.V."/>
            <person name="Rokhsar D.S."/>
            <person name="Boore J.L."/>
        </authorList>
    </citation>
    <scope>NUCLEOTIDE SEQUENCE [LARGE SCALE GENOMIC DNA]</scope>
    <source>
        <strain evidence="1 2">P6497</strain>
    </source>
</reference>
<proteinExistence type="predicted"/>
<dbReference type="KEGG" id="psoj:PHYSODRAFT_447807"/>
<name>G4YNT9_PHYSP</name>
<accession>G4YNT9</accession>
<dbReference type="AlphaFoldDB" id="G4YNT9"/>
<gene>
    <name evidence="1" type="ORF">PHYSODRAFT_447807</name>
</gene>
<dbReference type="OMA" id="IRVWITR"/>
<evidence type="ECO:0000313" key="1">
    <source>
        <dbReference type="EMBL" id="EGZ30647.1"/>
    </source>
</evidence>
<protein>
    <submittedName>
        <fullName evidence="1">Uncharacterized protein</fullName>
    </submittedName>
</protein>
<dbReference type="RefSeq" id="XP_009517922.1">
    <property type="nucleotide sequence ID" value="XM_009519627.1"/>
</dbReference>
<sequence length="75" mass="8533">WSALRVGRHGSYSVERLESLDHYCKTTSRTRVASVCLLTPLPALTTAALLECLSLRPPSEGWRANWMFWIRLSLT</sequence>
<evidence type="ECO:0000313" key="2">
    <source>
        <dbReference type="Proteomes" id="UP000002640"/>
    </source>
</evidence>
<feature type="non-terminal residue" evidence="1">
    <location>
        <position position="75"/>
    </location>
</feature>
<dbReference type="GeneID" id="20652844"/>
<dbReference type="Proteomes" id="UP000002640">
    <property type="component" value="Unassembled WGS sequence"/>
</dbReference>
<feature type="non-terminal residue" evidence="1">
    <location>
        <position position="1"/>
    </location>
</feature>